<comment type="caution">
    <text evidence="1">The sequence shown here is derived from an EMBL/GenBank/DDBJ whole genome shotgun (WGS) entry which is preliminary data.</text>
</comment>
<name>A0A915ZN88_9GLOM</name>
<dbReference type="AlphaFoldDB" id="A0A915ZN88"/>
<protein>
    <submittedName>
        <fullName evidence="1">Uncharacterized protein</fullName>
    </submittedName>
</protein>
<gene>
    <name evidence="1" type="ORF">CHRIB12_LOCUS17293</name>
</gene>
<dbReference type="VEuPathDB" id="FungiDB:RhiirFUN_014390"/>
<dbReference type="OrthoDB" id="10273963at2759"/>
<proteinExistence type="predicted"/>
<evidence type="ECO:0000313" key="2">
    <source>
        <dbReference type="Proteomes" id="UP000684084"/>
    </source>
</evidence>
<dbReference type="Proteomes" id="UP000684084">
    <property type="component" value="Unassembled WGS sequence"/>
</dbReference>
<accession>A0A915ZN88</accession>
<organism evidence="1 2">
    <name type="scientific">Rhizophagus irregularis</name>
    <dbReference type="NCBI Taxonomy" id="588596"/>
    <lineage>
        <taxon>Eukaryota</taxon>
        <taxon>Fungi</taxon>
        <taxon>Fungi incertae sedis</taxon>
        <taxon>Mucoromycota</taxon>
        <taxon>Glomeromycotina</taxon>
        <taxon>Glomeromycetes</taxon>
        <taxon>Glomerales</taxon>
        <taxon>Glomeraceae</taxon>
        <taxon>Rhizophagus</taxon>
    </lineage>
</organism>
<dbReference type="EMBL" id="CAGKOT010000043">
    <property type="protein sequence ID" value="CAB5380877.1"/>
    <property type="molecule type" value="Genomic_DNA"/>
</dbReference>
<reference evidence="1" key="1">
    <citation type="submission" date="2020-05" db="EMBL/GenBank/DDBJ databases">
        <authorList>
            <person name="Rincon C."/>
            <person name="Sanders R I."/>
            <person name="Robbins C."/>
            <person name="Chaturvedi A."/>
        </authorList>
    </citation>
    <scope>NUCLEOTIDE SEQUENCE</scope>
    <source>
        <strain evidence="1">CHB12</strain>
    </source>
</reference>
<sequence length="73" mass="8833">MAVINMNKFEYLSRMEITVFLFSWIYPQYFRFHDNLYALPDRDYDEQGDIKIVVKSVQEENDAIIWNIVPLEP</sequence>
<evidence type="ECO:0000313" key="1">
    <source>
        <dbReference type="EMBL" id="CAB5380877.1"/>
    </source>
</evidence>